<keyword evidence="3" id="KW-1185">Reference proteome</keyword>
<name>A0A316YDB7_9BASI</name>
<protein>
    <submittedName>
        <fullName evidence="2">Uncharacterized protein</fullName>
    </submittedName>
</protein>
<evidence type="ECO:0000313" key="2">
    <source>
        <dbReference type="EMBL" id="PWN86658.1"/>
    </source>
</evidence>
<organism evidence="2 3">
    <name type="scientific">Acaromyces ingoldii</name>
    <dbReference type="NCBI Taxonomy" id="215250"/>
    <lineage>
        <taxon>Eukaryota</taxon>
        <taxon>Fungi</taxon>
        <taxon>Dikarya</taxon>
        <taxon>Basidiomycota</taxon>
        <taxon>Ustilaginomycotina</taxon>
        <taxon>Exobasidiomycetes</taxon>
        <taxon>Exobasidiales</taxon>
        <taxon>Cryptobasidiaceae</taxon>
        <taxon>Acaromyces</taxon>
    </lineage>
</organism>
<proteinExistence type="predicted"/>
<evidence type="ECO:0000313" key="3">
    <source>
        <dbReference type="Proteomes" id="UP000245768"/>
    </source>
</evidence>
<dbReference type="Proteomes" id="UP000245768">
    <property type="component" value="Unassembled WGS sequence"/>
</dbReference>
<accession>A0A316YDB7</accession>
<evidence type="ECO:0000256" key="1">
    <source>
        <dbReference type="SAM" id="SignalP"/>
    </source>
</evidence>
<gene>
    <name evidence="2" type="ORF">FA10DRAFT_49662</name>
</gene>
<keyword evidence="1" id="KW-0732">Signal</keyword>
<dbReference type="EMBL" id="KZ819643">
    <property type="protein sequence ID" value="PWN86658.1"/>
    <property type="molecule type" value="Genomic_DNA"/>
</dbReference>
<reference evidence="2 3" key="1">
    <citation type="journal article" date="2018" name="Mol. Biol. Evol.">
        <title>Broad Genomic Sampling Reveals a Smut Pathogenic Ancestry of the Fungal Clade Ustilaginomycotina.</title>
        <authorList>
            <person name="Kijpornyongpan T."/>
            <person name="Mondo S.J."/>
            <person name="Barry K."/>
            <person name="Sandor L."/>
            <person name="Lee J."/>
            <person name="Lipzen A."/>
            <person name="Pangilinan J."/>
            <person name="LaButti K."/>
            <person name="Hainaut M."/>
            <person name="Henrissat B."/>
            <person name="Grigoriev I.V."/>
            <person name="Spatafora J.W."/>
            <person name="Aime M.C."/>
        </authorList>
    </citation>
    <scope>NUCLEOTIDE SEQUENCE [LARGE SCALE GENOMIC DNA]</scope>
    <source>
        <strain evidence="2 3">MCA 4198</strain>
    </source>
</reference>
<feature type="chain" id="PRO_5016252196" evidence="1">
    <location>
        <begin position="34"/>
        <end position="104"/>
    </location>
</feature>
<dbReference type="AlphaFoldDB" id="A0A316YDB7"/>
<feature type="signal peptide" evidence="1">
    <location>
        <begin position="1"/>
        <end position="33"/>
    </location>
</feature>
<dbReference type="RefSeq" id="XP_025373856.1">
    <property type="nucleotide sequence ID" value="XM_025525526.1"/>
</dbReference>
<dbReference type="InParanoid" id="A0A316YDB7"/>
<dbReference type="GeneID" id="37047442"/>
<sequence>MRALRPGICNVNTRRELMALSCTVLLLLPVSKTSSVAESSIQNEQSVTSISVNVGAKRDGSEAPISDRIRRGRSQTLTSHEKMQIAMCSDLCCSWLEVERKSLL</sequence>